<sequence length="45" mass="4334">MTIHTIALVLGIIGISCLAGCFPPFVAPVAAPAPAAPAVVVVPAP</sequence>
<evidence type="ECO:0000313" key="2">
    <source>
        <dbReference type="Proteomes" id="UP001169823"/>
    </source>
</evidence>
<dbReference type="AlphaFoldDB" id="A0AAW7XTD7"/>
<dbReference type="RefSeq" id="WP_303481405.1">
    <property type="nucleotide sequence ID" value="NZ_JAUOPJ010000004.1"/>
</dbReference>
<protein>
    <recommendedName>
        <fullName evidence="3">Lipoprotein</fullName>
    </recommendedName>
</protein>
<proteinExistence type="predicted"/>
<evidence type="ECO:0008006" key="3">
    <source>
        <dbReference type="Google" id="ProtNLM"/>
    </source>
</evidence>
<dbReference type="Proteomes" id="UP001169823">
    <property type="component" value="Unassembled WGS sequence"/>
</dbReference>
<accession>A0AAW7XTD7</accession>
<organism evidence="1 2">
    <name type="scientific">Celeribacter halophilus</name>
    <dbReference type="NCBI Taxonomy" id="576117"/>
    <lineage>
        <taxon>Bacteria</taxon>
        <taxon>Pseudomonadati</taxon>
        <taxon>Pseudomonadota</taxon>
        <taxon>Alphaproteobacteria</taxon>
        <taxon>Rhodobacterales</taxon>
        <taxon>Roseobacteraceae</taxon>
        <taxon>Celeribacter</taxon>
    </lineage>
</organism>
<comment type="caution">
    <text evidence="1">The sequence shown here is derived from an EMBL/GenBank/DDBJ whole genome shotgun (WGS) entry which is preliminary data.</text>
</comment>
<gene>
    <name evidence="1" type="ORF">Q4494_05650</name>
</gene>
<dbReference type="EMBL" id="JAUOPJ010000004">
    <property type="protein sequence ID" value="MDO6456558.1"/>
    <property type="molecule type" value="Genomic_DNA"/>
</dbReference>
<name>A0AAW7XTD7_9RHOB</name>
<reference evidence="1" key="1">
    <citation type="submission" date="2023-07" db="EMBL/GenBank/DDBJ databases">
        <title>Genome content predicts the carbon catabolic preferences of heterotrophic bacteria.</title>
        <authorList>
            <person name="Gralka M."/>
        </authorList>
    </citation>
    <scope>NUCLEOTIDE SEQUENCE</scope>
    <source>
        <strain evidence="1">I2M02</strain>
    </source>
</reference>
<evidence type="ECO:0000313" key="1">
    <source>
        <dbReference type="EMBL" id="MDO6456558.1"/>
    </source>
</evidence>